<evidence type="ECO:0000313" key="2">
    <source>
        <dbReference type="Proteomes" id="UP000830434"/>
    </source>
</evidence>
<dbReference type="EMBL" id="CP096658">
    <property type="protein sequence ID" value="UPW01637.1"/>
    <property type="molecule type" value="Genomic_DNA"/>
</dbReference>
<name>A0A8U0IKG7_9EURY</name>
<dbReference type="Proteomes" id="UP000830434">
    <property type="component" value="Chromosome"/>
</dbReference>
<proteinExistence type="predicted"/>
<dbReference type="RefSeq" id="WP_248656035.1">
    <property type="nucleotide sequence ID" value="NZ_CP096658.1"/>
</dbReference>
<evidence type="ECO:0000313" key="1">
    <source>
        <dbReference type="EMBL" id="UPW01637.1"/>
    </source>
</evidence>
<dbReference type="GeneID" id="72189374"/>
<accession>A0A8U0IKG7</accession>
<sequence length="195" mass="22395">MSQERWIAQLGRLYKETPSDKGEGSKEYTKQFNRVLSKLQDEFPEDEFVQNTENIELDSVWSEDKRKANRKIRLRCGQLADALGYDLSESELEESRDLTVISIQSEQNQTAEQEVNQEVSIENVMEMVNYTTLGEAKKEELRSIVQDFEDELEKDDPDPSILREFIEKAKGYSVDVSAKLSMLALRHGLVAILGL</sequence>
<gene>
    <name evidence="1" type="ORF">M0R88_05925</name>
</gene>
<protein>
    <submittedName>
        <fullName evidence="1">Uncharacterized protein</fullName>
    </submittedName>
</protein>
<organism evidence="1 2">
    <name type="scientific">Halorussus gelatinilyticus</name>
    <dbReference type="NCBI Taxonomy" id="2937524"/>
    <lineage>
        <taxon>Archaea</taxon>
        <taxon>Methanobacteriati</taxon>
        <taxon>Methanobacteriota</taxon>
        <taxon>Stenosarchaea group</taxon>
        <taxon>Halobacteria</taxon>
        <taxon>Halobacteriales</taxon>
        <taxon>Haladaptataceae</taxon>
        <taxon>Halorussus</taxon>
    </lineage>
</organism>
<dbReference type="KEGG" id="haxz:M0R88_05925"/>
<reference evidence="1" key="1">
    <citation type="submission" date="2022-04" db="EMBL/GenBank/DDBJ databases">
        <title>Diverse halophilic archaea isolated from saline environments.</title>
        <authorList>
            <person name="Cui H.-L."/>
        </authorList>
    </citation>
    <scope>NUCLEOTIDE SEQUENCE</scope>
    <source>
        <strain evidence="1">XZYJT40</strain>
    </source>
</reference>
<dbReference type="AlphaFoldDB" id="A0A8U0IKG7"/>
<keyword evidence="2" id="KW-1185">Reference proteome</keyword>